<feature type="domain" description="DUF7884" evidence="6">
    <location>
        <begin position="27"/>
        <end position="98"/>
    </location>
</feature>
<evidence type="ECO:0000313" key="7">
    <source>
        <dbReference type="EMBL" id="MFC6282144.1"/>
    </source>
</evidence>
<dbReference type="Pfam" id="PF02353">
    <property type="entry name" value="CMAS"/>
    <property type="match status" value="1"/>
</dbReference>
<evidence type="ECO:0000256" key="5">
    <source>
        <dbReference type="ARBA" id="ARBA00023098"/>
    </source>
</evidence>
<accession>A0ABW1TX36</accession>
<keyword evidence="8" id="KW-1185">Reference proteome</keyword>
<evidence type="ECO:0000256" key="3">
    <source>
        <dbReference type="ARBA" id="ARBA00022679"/>
    </source>
</evidence>
<proteinExistence type="inferred from homology"/>
<dbReference type="PANTHER" id="PTHR43667:SF1">
    <property type="entry name" value="CYCLOPROPANE-FATTY-ACYL-PHOSPHOLIPID SYNTHASE"/>
    <property type="match status" value="1"/>
</dbReference>
<evidence type="ECO:0000256" key="4">
    <source>
        <dbReference type="ARBA" id="ARBA00022691"/>
    </source>
</evidence>
<dbReference type="SUPFAM" id="SSF53335">
    <property type="entry name" value="S-adenosyl-L-methionine-dependent methyltransferases"/>
    <property type="match status" value="1"/>
</dbReference>
<dbReference type="Gene3D" id="3.40.50.150">
    <property type="entry name" value="Vaccinia Virus protein VP39"/>
    <property type="match status" value="1"/>
</dbReference>
<reference evidence="8" key="1">
    <citation type="journal article" date="2019" name="Int. J. Syst. Evol. Microbiol.">
        <title>The Global Catalogue of Microorganisms (GCM) 10K type strain sequencing project: providing services to taxonomists for standard genome sequencing and annotation.</title>
        <authorList>
            <consortium name="The Broad Institute Genomics Platform"/>
            <consortium name="The Broad Institute Genome Sequencing Center for Infectious Disease"/>
            <person name="Wu L."/>
            <person name="Ma J."/>
        </authorList>
    </citation>
    <scope>NUCLEOTIDE SEQUENCE [LARGE SCALE GENOMIC DNA]</scope>
    <source>
        <strain evidence="8">CCUG 39402</strain>
    </source>
</reference>
<dbReference type="InterPro" id="IPR003333">
    <property type="entry name" value="CMAS"/>
</dbReference>
<dbReference type="Pfam" id="PF25371">
    <property type="entry name" value="DUF7884"/>
    <property type="match status" value="1"/>
</dbReference>
<dbReference type="EMBL" id="JBHSRS010000069">
    <property type="protein sequence ID" value="MFC6282144.1"/>
    <property type="molecule type" value="Genomic_DNA"/>
</dbReference>
<evidence type="ECO:0000259" key="6">
    <source>
        <dbReference type="Pfam" id="PF25371"/>
    </source>
</evidence>
<gene>
    <name evidence="7" type="ORF">ACFQND_12995</name>
</gene>
<dbReference type="InterPro" id="IPR029063">
    <property type="entry name" value="SAM-dependent_MTases_sf"/>
</dbReference>
<dbReference type="RefSeq" id="WP_371436017.1">
    <property type="nucleotide sequence ID" value="NZ_JBHSRS010000069.1"/>
</dbReference>
<dbReference type="PANTHER" id="PTHR43667">
    <property type="entry name" value="CYCLOPROPANE-FATTY-ACYL-PHOSPHOLIPID SYNTHASE"/>
    <property type="match status" value="1"/>
</dbReference>
<protein>
    <submittedName>
        <fullName evidence="7">Class I SAM-dependent methyltransferase</fullName>
        <ecNumber evidence="7">2.1.1.-</ecNumber>
    </submittedName>
</protein>
<dbReference type="InterPro" id="IPR050723">
    <property type="entry name" value="CFA/CMAS"/>
</dbReference>
<dbReference type="EC" id="2.1.1.-" evidence="7"/>
<keyword evidence="4" id="KW-0949">S-adenosyl-L-methionine</keyword>
<comment type="similarity">
    <text evidence="1">Belongs to the CFA/CMAS family.</text>
</comment>
<keyword evidence="2 7" id="KW-0489">Methyltransferase</keyword>
<evidence type="ECO:0000256" key="2">
    <source>
        <dbReference type="ARBA" id="ARBA00022603"/>
    </source>
</evidence>
<dbReference type="GO" id="GO:0008168">
    <property type="term" value="F:methyltransferase activity"/>
    <property type="evidence" value="ECO:0007669"/>
    <property type="project" value="UniProtKB-KW"/>
</dbReference>
<dbReference type="Proteomes" id="UP001596270">
    <property type="component" value="Unassembled WGS sequence"/>
</dbReference>
<dbReference type="PIRSF" id="PIRSF003085">
    <property type="entry name" value="CMAS"/>
    <property type="match status" value="1"/>
</dbReference>
<dbReference type="InterPro" id="IPR057206">
    <property type="entry name" value="DUF7884"/>
</dbReference>
<sequence>MDATLHSITNSAQREVDQVAGLLRKLFSSFNGNLALRLWNGDTFRFGQHYANESEPPFTLVCRHPGVVRSMILGRDPLRLAEAYFRNDIDFEGDFFAVLGLRHDLQSIRLSFFDRMKAMLGALRLRGLEDPSAGLASDHSPAHGRSVKDHSKSENRTAISFHYDVSNEFYRLWLDKERVYSCAYFTSPDESLDEAQRNKLEHICRKLRLRPGERLLDIGCGWGALICWAARHHGVHAHGITLSRQQFDYAQQRIQAEGLQDLVTVELRDYRDLAGQGTFDKVSSIGMFEHVGLANLPTYLATVVRVLRPGGLFLNHGITHDEEGWQKSVSTEFINRYVFPDGELDCVSNIQLGMERAGFEIHDLEGLRPHYALTLRHWVKRLEANREAALCEVDEATYRVWRLYMAACALDFESGTTGIYQILASKPNSGEWPLSLARGGLYDCNETYGFCRRGVN</sequence>
<keyword evidence="5" id="KW-0443">Lipid metabolism</keyword>
<keyword evidence="3 7" id="KW-0808">Transferase</keyword>
<comment type="caution">
    <text evidence="7">The sequence shown here is derived from an EMBL/GenBank/DDBJ whole genome shotgun (WGS) entry which is preliminary data.</text>
</comment>
<dbReference type="CDD" id="cd02440">
    <property type="entry name" value="AdoMet_MTases"/>
    <property type="match status" value="1"/>
</dbReference>
<organism evidence="7 8">
    <name type="scientific">Polaromonas aquatica</name>
    <dbReference type="NCBI Taxonomy" id="332657"/>
    <lineage>
        <taxon>Bacteria</taxon>
        <taxon>Pseudomonadati</taxon>
        <taxon>Pseudomonadota</taxon>
        <taxon>Betaproteobacteria</taxon>
        <taxon>Burkholderiales</taxon>
        <taxon>Comamonadaceae</taxon>
        <taxon>Polaromonas</taxon>
    </lineage>
</organism>
<dbReference type="GO" id="GO:0032259">
    <property type="term" value="P:methylation"/>
    <property type="evidence" value="ECO:0007669"/>
    <property type="project" value="UniProtKB-KW"/>
</dbReference>
<evidence type="ECO:0000313" key="8">
    <source>
        <dbReference type="Proteomes" id="UP001596270"/>
    </source>
</evidence>
<evidence type="ECO:0000256" key="1">
    <source>
        <dbReference type="ARBA" id="ARBA00010815"/>
    </source>
</evidence>
<name>A0ABW1TX36_9BURK</name>